<sequence>MGKEEMISPKALPMKGGDGLYSYTKNSYCQRVCLDYIKEMIKEAISQKLDIKHLTPISNAFCIADLGCSVGPNTFTSMNDIIEATKLKYQSQGLSSKLPEFQVFFNDNTSNDFNTLFTSLPPERRYFSAGVPGSFYIRLFPKASLHFVHSSFALHYLSRLPKEATDSNFHAWNKGNVSYPSSSKEVVEAYASQFAQDFESFLNARAEELVCGGMIVLIMTGIPDGTSRFQAIAAIYDILGYCLMDMAKMGLVSEAKVDSFNFPVYSPFCQEVEELIRKNKCFRVERFELVTRTRDVSVTEAAAVAKHGRAVTEEMIKQHFGSEIIDELYDRFFKKLQEFPQFLDAIYKISTQLFVVLKRQARD</sequence>
<dbReference type="Gene3D" id="3.40.50.150">
    <property type="entry name" value="Vaccinia Virus protein VP39"/>
    <property type="match status" value="1"/>
</dbReference>
<dbReference type="Proteomes" id="UP001141806">
    <property type="component" value="Unassembled WGS sequence"/>
</dbReference>
<dbReference type="GO" id="GO:0046872">
    <property type="term" value="F:metal ion binding"/>
    <property type="evidence" value="ECO:0007669"/>
    <property type="project" value="UniProtKB-KW"/>
</dbReference>
<dbReference type="Pfam" id="PF03492">
    <property type="entry name" value="Methyltransf_7"/>
    <property type="match status" value="1"/>
</dbReference>
<evidence type="ECO:0000313" key="3">
    <source>
        <dbReference type="EMBL" id="KAJ4962021.1"/>
    </source>
</evidence>
<accession>A0A9Q0HB53</accession>
<dbReference type="InterPro" id="IPR029063">
    <property type="entry name" value="SAM-dependent_MTases_sf"/>
</dbReference>
<reference evidence="3" key="1">
    <citation type="journal article" date="2023" name="Plant J.">
        <title>The genome of the king protea, Protea cynaroides.</title>
        <authorList>
            <person name="Chang J."/>
            <person name="Duong T.A."/>
            <person name="Schoeman C."/>
            <person name="Ma X."/>
            <person name="Roodt D."/>
            <person name="Barker N."/>
            <person name="Li Z."/>
            <person name="Van de Peer Y."/>
            <person name="Mizrachi E."/>
        </authorList>
    </citation>
    <scope>NUCLEOTIDE SEQUENCE</scope>
    <source>
        <tissue evidence="3">Young leaves</tissue>
    </source>
</reference>
<protein>
    <submittedName>
        <fullName evidence="3">Uncharacterized protein</fullName>
    </submittedName>
</protein>
<dbReference type="InterPro" id="IPR005299">
    <property type="entry name" value="MeTrfase_7"/>
</dbReference>
<dbReference type="AlphaFoldDB" id="A0A9Q0HB53"/>
<gene>
    <name evidence="3" type="ORF">NE237_021931</name>
</gene>
<dbReference type="EMBL" id="JAMYWD010000009">
    <property type="protein sequence ID" value="KAJ4962021.1"/>
    <property type="molecule type" value="Genomic_DNA"/>
</dbReference>
<keyword evidence="1" id="KW-0479">Metal-binding</keyword>
<dbReference type="PANTHER" id="PTHR31009">
    <property type="entry name" value="S-ADENOSYL-L-METHIONINE:CARBOXYL METHYLTRANSFERASE FAMILY PROTEIN"/>
    <property type="match status" value="1"/>
</dbReference>
<keyword evidence="2" id="KW-0460">Magnesium</keyword>
<dbReference type="Gene3D" id="1.10.1200.270">
    <property type="entry name" value="Methyltransferase, alpha-helical capping domain"/>
    <property type="match status" value="1"/>
</dbReference>
<evidence type="ECO:0000256" key="2">
    <source>
        <dbReference type="ARBA" id="ARBA00022842"/>
    </source>
</evidence>
<comment type="caution">
    <text evidence="3">The sequence shown here is derived from an EMBL/GenBank/DDBJ whole genome shotgun (WGS) entry which is preliminary data.</text>
</comment>
<dbReference type="GO" id="GO:0008168">
    <property type="term" value="F:methyltransferase activity"/>
    <property type="evidence" value="ECO:0007669"/>
    <property type="project" value="InterPro"/>
</dbReference>
<dbReference type="SUPFAM" id="SSF53335">
    <property type="entry name" value="S-adenosyl-L-methionine-dependent methyltransferases"/>
    <property type="match status" value="1"/>
</dbReference>
<dbReference type="InterPro" id="IPR042086">
    <property type="entry name" value="MeTrfase_capping"/>
</dbReference>
<organism evidence="3 4">
    <name type="scientific">Protea cynaroides</name>
    <dbReference type="NCBI Taxonomy" id="273540"/>
    <lineage>
        <taxon>Eukaryota</taxon>
        <taxon>Viridiplantae</taxon>
        <taxon>Streptophyta</taxon>
        <taxon>Embryophyta</taxon>
        <taxon>Tracheophyta</taxon>
        <taxon>Spermatophyta</taxon>
        <taxon>Magnoliopsida</taxon>
        <taxon>Proteales</taxon>
        <taxon>Proteaceae</taxon>
        <taxon>Protea</taxon>
    </lineage>
</organism>
<keyword evidence="4" id="KW-1185">Reference proteome</keyword>
<evidence type="ECO:0000313" key="4">
    <source>
        <dbReference type="Proteomes" id="UP001141806"/>
    </source>
</evidence>
<evidence type="ECO:0000256" key="1">
    <source>
        <dbReference type="ARBA" id="ARBA00022723"/>
    </source>
</evidence>
<proteinExistence type="predicted"/>
<name>A0A9Q0HB53_9MAGN</name>
<dbReference type="OrthoDB" id="1523883at2759"/>